<dbReference type="EMBL" id="JBFDAA010000001">
    <property type="protein sequence ID" value="KAL1141034.1"/>
    <property type="molecule type" value="Genomic_DNA"/>
</dbReference>
<dbReference type="PRINTS" id="PR01210">
    <property type="entry name" value="GGTRANSPTASE"/>
</dbReference>
<dbReference type="SUPFAM" id="SSF56235">
    <property type="entry name" value="N-terminal nucleophile aminohydrolases (Ntn hydrolases)"/>
    <property type="match status" value="1"/>
</dbReference>
<keyword evidence="1" id="KW-1133">Transmembrane helix</keyword>
<dbReference type="PANTHER" id="PTHR11686">
    <property type="entry name" value="GAMMA GLUTAMYL TRANSPEPTIDASE"/>
    <property type="match status" value="1"/>
</dbReference>
<dbReference type="Pfam" id="PF01019">
    <property type="entry name" value="G_glu_transpept"/>
    <property type="match status" value="1"/>
</dbReference>
<dbReference type="InterPro" id="IPR000101">
    <property type="entry name" value="GGT_peptidase"/>
</dbReference>
<feature type="transmembrane region" description="Helical" evidence="1">
    <location>
        <begin position="21"/>
        <end position="43"/>
    </location>
</feature>
<evidence type="ECO:0000313" key="2">
    <source>
        <dbReference type="EMBL" id="KAL1141034.1"/>
    </source>
</evidence>
<organism evidence="2 3">
    <name type="scientific">Ranatra chinensis</name>
    <dbReference type="NCBI Taxonomy" id="642074"/>
    <lineage>
        <taxon>Eukaryota</taxon>
        <taxon>Metazoa</taxon>
        <taxon>Ecdysozoa</taxon>
        <taxon>Arthropoda</taxon>
        <taxon>Hexapoda</taxon>
        <taxon>Insecta</taxon>
        <taxon>Pterygota</taxon>
        <taxon>Neoptera</taxon>
        <taxon>Paraneoptera</taxon>
        <taxon>Hemiptera</taxon>
        <taxon>Heteroptera</taxon>
        <taxon>Panheteroptera</taxon>
        <taxon>Nepomorpha</taxon>
        <taxon>Nepidae</taxon>
        <taxon>Ranatrinae</taxon>
        <taxon>Ranatra</taxon>
    </lineage>
</organism>
<evidence type="ECO:0000256" key="1">
    <source>
        <dbReference type="SAM" id="Phobius"/>
    </source>
</evidence>
<reference evidence="2 3" key="1">
    <citation type="submission" date="2024-07" db="EMBL/GenBank/DDBJ databases">
        <title>Chromosome-level genome assembly of the water stick insect Ranatra chinensis (Heteroptera: Nepidae).</title>
        <authorList>
            <person name="Liu X."/>
        </authorList>
    </citation>
    <scope>NUCLEOTIDE SEQUENCE [LARGE SCALE GENOMIC DNA]</scope>
    <source>
        <strain evidence="2">Cailab_2021Rc</strain>
        <tissue evidence="2">Muscle</tissue>
    </source>
</reference>
<dbReference type="Proteomes" id="UP001558652">
    <property type="component" value="Unassembled WGS sequence"/>
</dbReference>
<keyword evidence="3" id="KW-1185">Reference proteome</keyword>
<dbReference type="PANTHER" id="PTHR11686:SF9">
    <property type="entry name" value="RE13973P"/>
    <property type="match status" value="1"/>
</dbReference>
<dbReference type="InterPro" id="IPR029055">
    <property type="entry name" value="Ntn_hydrolases_N"/>
</dbReference>
<accession>A0ABD0Z0Q7</accession>
<comment type="caution">
    <text evidence="2">The sequence shown here is derived from an EMBL/GenBank/DDBJ whole genome shotgun (WGS) entry which is preliminary data.</text>
</comment>
<proteinExistence type="predicted"/>
<sequence length="278" mass="30992">MASKRRNMFHKNKMQETENPFVIKHNLLLYSDLICFLLCIHLVKRNRVASSITVRTFMPSLYHKARCIVSNLSVGGLAVGVPGELRGYEAVYKRFGGKAPWRELFEDTIALCRSGITVNRHLADTFDTHKKSIQNNPTLAEVFLNDNGEVPSMGDMIRMPKLADTLAIVADHGADAIYNGSLTKQLVEEIRAAGGIITEEDMANYHDHWTPLLVEKGIKLFDIQDCLAVEAAVSAEWVMRRLYAGGPDLVRARVCSKGKFFQGQRKPAVASEEGTSKV</sequence>
<keyword evidence="1" id="KW-0472">Membrane</keyword>
<gene>
    <name evidence="2" type="ORF">AAG570_000960</name>
</gene>
<name>A0ABD0Z0Q7_9HEMI</name>
<dbReference type="AlphaFoldDB" id="A0ABD0Z0Q7"/>
<keyword evidence="1" id="KW-0812">Transmembrane</keyword>
<evidence type="ECO:0000313" key="3">
    <source>
        <dbReference type="Proteomes" id="UP001558652"/>
    </source>
</evidence>
<protein>
    <submittedName>
        <fullName evidence="2">Uncharacterized protein</fullName>
    </submittedName>
</protein>